<evidence type="ECO:0000313" key="2">
    <source>
        <dbReference type="EMBL" id="CAG9332350.1"/>
    </source>
</evidence>
<proteinExistence type="predicted"/>
<accession>A0AAU9KEK2</accession>
<feature type="region of interest" description="Disordered" evidence="1">
    <location>
        <begin position="61"/>
        <end position="84"/>
    </location>
</feature>
<dbReference type="EMBL" id="CAJZBQ010000054">
    <property type="protein sequence ID" value="CAG9332350.1"/>
    <property type="molecule type" value="Genomic_DNA"/>
</dbReference>
<keyword evidence="3" id="KW-1185">Reference proteome</keyword>
<protein>
    <recommendedName>
        <fullName evidence="4">UBA domain-containing protein</fullName>
    </recommendedName>
</protein>
<name>A0AAU9KEK2_9CILI</name>
<evidence type="ECO:0008006" key="4">
    <source>
        <dbReference type="Google" id="ProtNLM"/>
    </source>
</evidence>
<sequence>MVDVEWVNYYCQAFQNAINQGNVEEAYQMAQILIDNEVKIQVALNLSLPPPIPVIPSTPNYNQKPAHNQAPKGPIYTNQNSQQRSISSIDKTTLKELLVNMGYSPIMAQQAAKRFETIDDCVNYLSKKH</sequence>
<dbReference type="Proteomes" id="UP001162131">
    <property type="component" value="Unassembled WGS sequence"/>
</dbReference>
<evidence type="ECO:0000256" key="1">
    <source>
        <dbReference type="SAM" id="MobiDB-lite"/>
    </source>
</evidence>
<comment type="caution">
    <text evidence="2">The sequence shown here is derived from an EMBL/GenBank/DDBJ whole genome shotgun (WGS) entry which is preliminary data.</text>
</comment>
<organism evidence="2 3">
    <name type="scientific">Blepharisma stoltei</name>
    <dbReference type="NCBI Taxonomy" id="1481888"/>
    <lineage>
        <taxon>Eukaryota</taxon>
        <taxon>Sar</taxon>
        <taxon>Alveolata</taxon>
        <taxon>Ciliophora</taxon>
        <taxon>Postciliodesmatophora</taxon>
        <taxon>Heterotrichea</taxon>
        <taxon>Heterotrichida</taxon>
        <taxon>Blepharismidae</taxon>
        <taxon>Blepharisma</taxon>
    </lineage>
</organism>
<dbReference type="AlphaFoldDB" id="A0AAU9KEK2"/>
<reference evidence="2" key="1">
    <citation type="submission" date="2021-09" db="EMBL/GenBank/DDBJ databases">
        <authorList>
            <consortium name="AG Swart"/>
            <person name="Singh M."/>
            <person name="Singh A."/>
            <person name="Seah K."/>
            <person name="Emmerich C."/>
        </authorList>
    </citation>
    <scope>NUCLEOTIDE SEQUENCE</scope>
    <source>
        <strain evidence="2">ATCC30299</strain>
    </source>
</reference>
<gene>
    <name evidence="2" type="ORF">BSTOLATCC_MIC55800</name>
</gene>
<evidence type="ECO:0000313" key="3">
    <source>
        <dbReference type="Proteomes" id="UP001162131"/>
    </source>
</evidence>